<evidence type="ECO:0000256" key="6">
    <source>
        <dbReference type="PROSITE-ProRule" id="PRU00035"/>
    </source>
</evidence>
<keyword evidence="3 6" id="KW-0103">Bromodomain</keyword>
<evidence type="ECO:0008006" key="12">
    <source>
        <dbReference type="Google" id="ProtNLM"/>
    </source>
</evidence>
<evidence type="ECO:0000256" key="5">
    <source>
        <dbReference type="ARBA" id="ARBA00023242"/>
    </source>
</evidence>
<evidence type="ECO:0000256" key="7">
    <source>
        <dbReference type="SAM" id="MobiDB-lite"/>
    </source>
</evidence>
<evidence type="ECO:0000313" key="10">
    <source>
        <dbReference type="EnsemblProtists" id="EOD25069"/>
    </source>
</evidence>
<keyword evidence="4" id="KW-0010">Activator</keyword>
<feature type="compositionally biased region" description="Basic residues" evidence="7">
    <location>
        <begin position="346"/>
        <end position="357"/>
    </location>
</feature>
<dbReference type="Pfam" id="PF00439">
    <property type="entry name" value="Bromodomain"/>
    <property type="match status" value="1"/>
</dbReference>
<evidence type="ECO:0000256" key="3">
    <source>
        <dbReference type="ARBA" id="ARBA00023117"/>
    </source>
</evidence>
<accession>A0A0D3JNI4</accession>
<dbReference type="PROSITE" id="PS50014">
    <property type="entry name" value="BROMODOMAIN_2"/>
    <property type="match status" value="1"/>
</dbReference>
<dbReference type="RefSeq" id="XP_005777498.1">
    <property type="nucleotide sequence ID" value="XM_005777441.1"/>
</dbReference>
<evidence type="ECO:0000256" key="2">
    <source>
        <dbReference type="ARBA" id="ARBA00008607"/>
    </source>
</evidence>
<dbReference type="InterPro" id="IPR016181">
    <property type="entry name" value="Acyl_CoA_acyltransferase"/>
</dbReference>
<feature type="region of interest" description="Disordered" evidence="7">
    <location>
        <begin position="1"/>
        <end position="25"/>
    </location>
</feature>
<evidence type="ECO:0000259" key="8">
    <source>
        <dbReference type="PROSITE" id="PS50014"/>
    </source>
</evidence>
<dbReference type="CDD" id="cd04301">
    <property type="entry name" value="NAT_SF"/>
    <property type="match status" value="1"/>
</dbReference>
<keyword evidence="5" id="KW-0539">Nucleus</keyword>
<feature type="domain" description="Bromo" evidence="8">
    <location>
        <begin position="267"/>
        <end position="304"/>
    </location>
</feature>
<dbReference type="PANTHER" id="PTHR45750">
    <property type="entry name" value="GH11602P"/>
    <property type="match status" value="1"/>
</dbReference>
<dbReference type="GO" id="GO:0000123">
    <property type="term" value="C:histone acetyltransferase complex"/>
    <property type="evidence" value="ECO:0007669"/>
    <property type="project" value="TreeGrafter"/>
</dbReference>
<dbReference type="InterPro" id="IPR001487">
    <property type="entry name" value="Bromodomain"/>
</dbReference>
<feature type="domain" description="N-acetyltransferase" evidence="9">
    <location>
        <begin position="39"/>
        <end position="185"/>
    </location>
</feature>
<dbReference type="GO" id="GO:0005634">
    <property type="term" value="C:nucleus"/>
    <property type="evidence" value="ECO:0007669"/>
    <property type="project" value="UniProtKB-SubCell"/>
</dbReference>
<dbReference type="Proteomes" id="UP000013827">
    <property type="component" value="Unassembled WGS sequence"/>
</dbReference>
<dbReference type="OMA" id="YQEIKMH"/>
<feature type="region of interest" description="Disordered" evidence="7">
    <location>
        <begin position="338"/>
        <end position="357"/>
    </location>
</feature>
<dbReference type="Gene3D" id="1.20.920.10">
    <property type="entry name" value="Bromodomain-like"/>
    <property type="match status" value="1"/>
</dbReference>
<sequence>MASAELAVDNKSDQTPLARERQHAQDEREGRLRFVVVKNDGLDRSLISLIDMKSIYSKQLPKMGKEYIVRLVLDRSHTSLACVFEGEIVGGVTYRRHATQAFAEIAFCAVSATHQVRGYGTRLMNQLKEHCKREGIHFLLTYADNHAIGYFRKQGFQKQVTMKRERWLGYIKDYDGGTLMECAIDTQVDYLNIRFVAEEQRRAIAERMEAGGAQQQEAEYAGYDPAEGGVPAGLQGTSWRESALHCSMQGKPVPLADCLQAVLAEVATHADAWPFQTAVSTSLAPDYYEVIKDPVDLASVRARLTPRAHLHTTPRSTSSSPTCCACAKTAACTTATTTSTTTARSGWRRSSGRRSER</sequence>
<dbReference type="PaxDb" id="2903-EOD25069"/>
<dbReference type="GO" id="GO:0010484">
    <property type="term" value="F:histone H3 acetyltransferase activity"/>
    <property type="evidence" value="ECO:0007669"/>
    <property type="project" value="TreeGrafter"/>
</dbReference>
<dbReference type="InterPro" id="IPR000182">
    <property type="entry name" value="GNAT_dom"/>
</dbReference>
<dbReference type="PANTHER" id="PTHR45750:SF3">
    <property type="entry name" value="HISTONE ACETYLTRANSFERASE"/>
    <property type="match status" value="1"/>
</dbReference>
<organism evidence="10 11">
    <name type="scientific">Emiliania huxleyi (strain CCMP1516)</name>
    <dbReference type="NCBI Taxonomy" id="280463"/>
    <lineage>
        <taxon>Eukaryota</taxon>
        <taxon>Haptista</taxon>
        <taxon>Haptophyta</taxon>
        <taxon>Prymnesiophyceae</taxon>
        <taxon>Isochrysidales</taxon>
        <taxon>Noelaerhabdaceae</taxon>
        <taxon>Emiliania</taxon>
    </lineage>
</organism>
<dbReference type="Gene3D" id="3.40.630.30">
    <property type="match status" value="1"/>
</dbReference>
<dbReference type="EnsemblProtists" id="EOD25069">
    <property type="protein sequence ID" value="EOD25069"/>
    <property type="gene ID" value="EMIHUDRAFT_427068"/>
</dbReference>
<comment type="subcellular location">
    <subcellularLocation>
        <location evidence="1">Nucleus</location>
    </subcellularLocation>
</comment>
<dbReference type="GO" id="GO:0045944">
    <property type="term" value="P:positive regulation of transcription by RNA polymerase II"/>
    <property type="evidence" value="ECO:0007669"/>
    <property type="project" value="TreeGrafter"/>
</dbReference>
<dbReference type="PROSITE" id="PS51186">
    <property type="entry name" value="GNAT"/>
    <property type="match status" value="1"/>
</dbReference>
<evidence type="ECO:0000313" key="11">
    <source>
        <dbReference type="Proteomes" id="UP000013827"/>
    </source>
</evidence>
<dbReference type="GeneID" id="17270615"/>
<name>A0A0D3JNI4_EMIH1</name>
<reference evidence="10" key="2">
    <citation type="submission" date="2024-10" db="UniProtKB">
        <authorList>
            <consortium name="EnsemblProtists"/>
        </authorList>
    </citation>
    <scope>IDENTIFICATION</scope>
</reference>
<dbReference type="KEGG" id="ehx:EMIHUDRAFT_427068"/>
<reference evidence="11" key="1">
    <citation type="journal article" date="2013" name="Nature">
        <title>Pan genome of the phytoplankton Emiliania underpins its global distribution.</title>
        <authorList>
            <person name="Read B.A."/>
            <person name="Kegel J."/>
            <person name="Klute M.J."/>
            <person name="Kuo A."/>
            <person name="Lefebvre S.C."/>
            <person name="Maumus F."/>
            <person name="Mayer C."/>
            <person name="Miller J."/>
            <person name="Monier A."/>
            <person name="Salamov A."/>
            <person name="Young J."/>
            <person name="Aguilar M."/>
            <person name="Claverie J.M."/>
            <person name="Frickenhaus S."/>
            <person name="Gonzalez K."/>
            <person name="Herman E.K."/>
            <person name="Lin Y.C."/>
            <person name="Napier J."/>
            <person name="Ogata H."/>
            <person name="Sarno A.F."/>
            <person name="Shmutz J."/>
            <person name="Schroeder D."/>
            <person name="de Vargas C."/>
            <person name="Verret F."/>
            <person name="von Dassow P."/>
            <person name="Valentin K."/>
            <person name="Van de Peer Y."/>
            <person name="Wheeler G."/>
            <person name="Dacks J.B."/>
            <person name="Delwiche C.F."/>
            <person name="Dyhrman S.T."/>
            <person name="Glockner G."/>
            <person name="John U."/>
            <person name="Richards T."/>
            <person name="Worden A.Z."/>
            <person name="Zhang X."/>
            <person name="Grigoriev I.V."/>
            <person name="Allen A.E."/>
            <person name="Bidle K."/>
            <person name="Borodovsky M."/>
            <person name="Bowler C."/>
            <person name="Brownlee C."/>
            <person name="Cock J.M."/>
            <person name="Elias M."/>
            <person name="Gladyshev V.N."/>
            <person name="Groth M."/>
            <person name="Guda C."/>
            <person name="Hadaegh A."/>
            <person name="Iglesias-Rodriguez M.D."/>
            <person name="Jenkins J."/>
            <person name="Jones B.M."/>
            <person name="Lawson T."/>
            <person name="Leese F."/>
            <person name="Lindquist E."/>
            <person name="Lobanov A."/>
            <person name="Lomsadze A."/>
            <person name="Malik S.B."/>
            <person name="Marsh M.E."/>
            <person name="Mackinder L."/>
            <person name="Mock T."/>
            <person name="Mueller-Roeber B."/>
            <person name="Pagarete A."/>
            <person name="Parker M."/>
            <person name="Probert I."/>
            <person name="Quesneville H."/>
            <person name="Raines C."/>
            <person name="Rensing S.A."/>
            <person name="Riano-Pachon D.M."/>
            <person name="Richier S."/>
            <person name="Rokitta S."/>
            <person name="Shiraiwa Y."/>
            <person name="Soanes D.M."/>
            <person name="van der Giezen M."/>
            <person name="Wahlund T.M."/>
            <person name="Williams B."/>
            <person name="Wilson W."/>
            <person name="Wolfe G."/>
            <person name="Wurch L.L."/>
        </authorList>
    </citation>
    <scope>NUCLEOTIDE SEQUENCE</scope>
</reference>
<dbReference type="SUPFAM" id="SSF55729">
    <property type="entry name" value="Acyl-CoA N-acyltransferases (Nat)"/>
    <property type="match status" value="1"/>
</dbReference>
<feature type="compositionally biased region" description="Basic and acidic residues" evidence="7">
    <location>
        <begin position="8"/>
        <end position="25"/>
    </location>
</feature>
<protein>
    <recommendedName>
        <fullName evidence="12">Histone acetyltransferase</fullName>
    </recommendedName>
</protein>
<proteinExistence type="inferred from homology"/>
<dbReference type="InterPro" id="IPR036427">
    <property type="entry name" value="Bromodomain-like_sf"/>
</dbReference>
<evidence type="ECO:0000256" key="4">
    <source>
        <dbReference type="ARBA" id="ARBA00023159"/>
    </source>
</evidence>
<evidence type="ECO:0000256" key="1">
    <source>
        <dbReference type="ARBA" id="ARBA00004123"/>
    </source>
</evidence>
<dbReference type="InterPro" id="IPR037800">
    <property type="entry name" value="GCN5"/>
</dbReference>
<keyword evidence="11" id="KW-1185">Reference proteome</keyword>
<dbReference type="AlphaFoldDB" id="A0A0D3JNI4"/>
<evidence type="ECO:0000259" key="9">
    <source>
        <dbReference type="PROSITE" id="PS51186"/>
    </source>
</evidence>
<dbReference type="HOGENOM" id="CLU_015741_0_1_1"/>
<comment type="similarity">
    <text evidence="2">Belongs to the acetyltransferase family. GCN5 subfamily.</text>
</comment>
<dbReference type="SUPFAM" id="SSF47370">
    <property type="entry name" value="Bromodomain"/>
    <property type="match status" value="1"/>
</dbReference>
<dbReference type="eggNOG" id="KOG1472">
    <property type="taxonomic scope" value="Eukaryota"/>
</dbReference>
<dbReference type="Pfam" id="PF00583">
    <property type="entry name" value="Acetyltransf_1"/>
    <property type="match status" value="1"/>
</dbReference>